<name>A0ACC1ITB6_9FUNG</name>
<reference evidence="1" key="1">
    <citation type="submission" date="2022-07" db="EMBL/GenBank/DDBJ databases">
        <title>Phylogenomic reconstructions and comparative analyses of Kickxellomycotina fungi.</title>
        <authorList>
            <person name="Reynolds N.K."/>
            <person name="Stajich J.E."/>
            <person name="Barry K."/>
            <person name="Grigoriev I.V."/>
            <person name="Crous P."/>
            <person name="Smith M.E."/>
        </authorList>
    </citation>
    <scope>NUCLEOTIDE SEQUENCE</scope>
    <source>
        <strain evidence="1">Benny 63K</strain>
    </source>
</reference>
<evidence type="ECO:0000313" key="2">
    <source>
        <dbReference type="Proteomes" id="UP001150581"/>
    </source>
</evidence>
<proteinExistence type="predicted"/>
<accession>A0ACC1ITB6</accession>
<evidence type="ECO:0000313" key="1">
    <source>
        <dbReference type="EMBL" id="KAJ1900450.1"/>
    </source>
</evidence>
<dbReference type="EMBL" id="JANBPG010000080">
    <property type="protein sequence ID" value="KAJ1900450.1"/>
    <property type="molecule type" value="Genomic_DNA"/>
</dbReference>
<comment type="caution">
    <text evidence="1">The sequence shown here is derived from an EMBL/GenBank/DDBJ whole genome shotgun (WGS) entry which is preliminary data.</text>
</comment>
<dbReference type="Proteomes" id="UP001150581">
    <property type="component" value="Unassembled WGS sequence"/>
</dbReference>
<sequence length="148" mass="14693">MKISYIAAISVLTHAVIGAPIVKTITTRIGADEPIASGVSGVVSVGASVAISYPALFRPVVNLVPALGIITSASSFLGGRFAGAAAGLIAGRTILGFFDSEMGNNVPIIGGIIRNEGEEGGADNGTSIGTNMSTGDNSSNDSNAGIED</sequence>
<organism evidence="1 2">
    <name type="scientific">Kickxella alabastrina</name>
    <dbReference type="NCBI Taxonomy" id="61397"/>
    <lineage>
        <taxon>Eukaryota</taxon>
        <taxon>Fungi</taxon>
        <taxon>Fungi incertae sedis</taxon>
        <taxon>Zoopagomycota</taxon>
        <taxon>Kickxellomycotina</taxon>
        <taxon>Kickxellomycetes</taxon>
        <taxon>Kickxellales</taxon>
        <taxon>Kickxellaceae</taxon>
        <taxon>Kickxella</taxon>
    </lineage>
</organism>
<gene>
    <name evidence="1" type="ORF">LPJ66_001468</name>
</gene>
<keyword evidence="2" id="KW-1185">Reference proteome</keyword>
<protein>
    <submittedName>
        <fullName evidence="1">Uncharacterized protein</fullName>
    </submittedName>
</protein>